<evidence type="ECO:0000313" key="6">
    <source>
        <dbReference type="EMBL" id="KRL33706.1"/>
    </source>
</evidence>
<dbReference type="PANTHER" id="PTHR10996">
    <property type="entry name" value="2-HYDROXYACID DEHYDROGENASE-RELATED"/>
    <property type="match status" value="1"/>
</dbReference>
<gene>
    <name evidence="6" type="ORF">FD20_GL001822</name>
</gene>
<feature type="domain" description="D-isomer specific 2-hydroxyacid dehydrogenase catalytic" evidence="4">
    <location>
        <begin position="5"/>
        <end position="300"/>
    </location>
</feature>
<dbReference type="Pfam" id="PF02826">
    <property type="entry name" value="2-Hacid_dh_C"/>
    <property type="match status" value="1"/>
</dbReference>
<keyword evidence="2 3" id="KW-0560">Oxidoreductase</keyword>
<dbReference type="InterPro" id="IPR036291">
    <property type="entry name" value="NAD(P)-bd_dom_sf"/>
</dbReference>
<organism evidence="6 7">
    <name type="scientific">Liquorilactobacillus uvarum DSM 19971</name>
    <dbReference type="NCBI Taxonomy" id="1423812"/>
    <lineage>
        <taxon>Bacteria</taxon>
        <taxon>Bacillati</taxon>
        <taxon>Bacillota</taxon>
        <taxon>Bacilli</taxon>
        <taxon>Lactobacillales</taxon>
        <taxon>Lactobacillaceae</taxon>
        <taxon>Liquorilactobacillus</taxon>
    </lineage>
</organism>
<reference evidence="6 7" key="1">
    <citation type="journal article" date="2015" name="Genome Announc.">
        <title>Expanding the biotechnology potential of lactobacilli through comparative genomics of 213 strains and associated genera.</title>
        <authorList>
            <person name="Sun Z."/>
            <person name="Harris H.M."/>
            <person name="McCann A."/>
            <person name="Guo C."/>
            <person name="Argimon S."/>
            <person name="Zhang W."/>
            <person name="Yang X."/>
            <person name="Jeffery I.B."/>
            <person name="Cooney J.C."/>
            <person name="Kagawa T.F."/>
            <person name="Liu W."/>
            <person name="Song Y."/>
            <person name="Salvetti E."/>
            <person name="Wrobel A."/>
            <person name="Rasinkangas P."/>
            <person name="Parkhill J."/>
            <person name="Rea M.C."/>
            <person name="O'Sullivan O."/>
            <person name="Ritari J."/>
            <person name="Douillard F.P."/>
            <person name="Paul Ross R."/>
            <person name="Yang R."/>
            <person name="Briner A.E."/>
            <person name="Felis G.E."/>
            <person name="de Vos W.M."/>
            <person name="Barrangou R."/>
            <person name="Klaenhammer T.R."/>
            <person name="Caufield P.W."/>
            <person name="Cui Y."/>
            <person name="Zhang H."/>
            <person name="O'Toole P.W."/>
        </authorList>
    </citation>
    <scope>NUCLEOTIDE SEQUENCE [LARGE SCALE GENOMIC DNA]</scope>
    <source>
        <strain evidence="6 7">DSM 19971</strain>
    </source>
</reference>
<dbReference type="InterPro" id="IPR006140">
    <property type="entry name" value="D-isomer_DH_NAD-bd"/>
</dbReference>
<evidence type="ECO:0000259" key="5">
    <source>
        <dbReference type="Pfam" id="PF02826"/>
    </source>
</evidence>
<dbReference type="Pfam" id="PF00389">
    <property type="entry name" value="2-Hacid_dh"/>
    <property type="match status" value="1"/>
</dbReference>
<dbReference type="InterPro" id="IPR029753">
    <property type="entry name" value="D-isomer_DH_CS"/>
</dbReference>
<dbReference type="PROSITE" id="PS00671">
    <property type="entry name" value="D_2_HYDROXYACID_DH_3"/>
    <property type="match status" value="1"/>
</dbReference>
<dbReference type="Gene3D" id="3.40.50.720">
    <property type="entry name" value="NAD(P)-binding Rossmann-like Domain"/>
    <property type="match status" value="2"/>
</dbReference>
<dbReference type="SUPFAM" id="SSF52283">
    <property type="entry name" value="Formate/glycerate dehydrogenase catalytic domain-like"/>
    <property type="match status" value="1"/>
</dbReference>
<dbReference type="STRING" id="1423812.FD20_GL001822"/>
<evidence type="ECO:0000313" key="7">
    <source>
        <dbReference type="Proteomes" id="UP000051155"/>
    </source>
</evidence>
<dbReference type="GO" id="GO:0016618">
    <property type="term" value="F:hydroxypyruvate reductase [NAD(P)H] activity"/>
    <property type="evidence" value="ECO:0007669"/>
    <property type="project" value="TreeGrafter"/>
</dbReference>
<dbReference type="SUPFAM" id="SSF51735">
    <property type="entry name" value="NAD(P)-binding Rossmann-fold domains"/>
    <property type="match status" value="1"/>
</dbReference>
<dbReference type="PATRIC" id="fig|1423812.3.peg.1939"/>
<dbReference type="OrthoDB" id="9805416at2"/>
<name>A0A0R1PVY2_9LACO</name>
<keyword evidence="7" id="KW-1185">Reference proteome</keyword>
<accession>A0A0R1PVY2</accession>
<evidence type="ECO:0000256" key="2">
    <source>
        <dbReference type="ARBA" id="ARBA00023002"/>
    </source>
</evidence>
<comment type="similarity">
    <text evidence="1 3">Belongs to the D-isomer specific 2-hydroxyacid dehydrogenase family.</text>
</comment>
<dbReference type="GO" id="GO:0051287">
    <property type="term" value="F:NAD binding"/>
    <property type="evidence" value="ECO:0007669"/>
    <property type="project" value="InterPro"/>
</dbReference>
<dbReference type="InterPro" id="IPR050223">
    <property type="entry name" value="D-isomer_2-hydroxyacid_DH"/>
</dbReference>
<dbReference type="GO" id="GO:0005829">
    <property type="term" value="C:cytosol"/>
    <property type="evidence" value="ECO:0007669"/>
    <property type="project" value="TreeGrafter"/>
</dbReference>
<protein>
    <submittedName>
        <fullName evidence="6">Lactate dehydrogenase related dehydrogenase</fullName>
    </submittedName>
</protein>
<proteinExistence type="inferred from homology"/>
<evidence type="ECO:0000259" key="4">
    <source>
        <dbReference type="Pfam" id="PF00389"/>
    </source>
</evidence>
<dbReference type="EMBL" id="AZEG01000045">
    <property type="protein sequence ID" value="KRL33706.1"/>
    <property type="molecule type" value="Genomic_DNA"/>
</dbReference>
<dbReference type="PANTHER" id="PTHR10996:SF283">
    <property type="entry name" value="GLYOXYLATE_HYDROXYPYRUVATE REDUCTASE B"/>
    <property type="match status" value="1"/>
</dbReference>
<dbReference type="InterPro" id="IPR006139">
    <property type="entry name" value="D-isomer_2_OHA_DH_cat_dom"/>
</dbReference>
<dbReference type="PROSITE" id="PS00670">
    <property type="entry name" value="D_2_HYDROXYACID_DH_2"/>
    <property type="match status" value="1"/>
</dbReference>
<sequence length="304" mass="33759">MNTIYVVEPIEKSGLDLLIKAGYSVYVRPHNLSIIESQTQINFKQVVGMIIRASTLSIDELNLFKNLAIISRHGVGVDNLPLEAIKERNIRLTYTPGLNAGPVAELTLLLLLNLLRKIPVNKNDNTFPVGSSLANKKVGLIGYGKIAQKFSSYLVPFNNELLVYNHRPKKLIYGTQVSLNYLLTESDIVTIHIPAKKNTHGLIDETALNRMKRTSYLINTARGSIVDSDALYETLLNKKIAGAAVDVFDNGAKYTLHDFSKLSNFIATPHIGANTKETLKASSLRCAKEILLFFDGKKPIKSYF</sequence>
<evidence type="ECO:0000256" key="3">
    <source>
        <dbReference type="RuleBase" id="RU003719"/>
    </source>
</evidence>
<comment type="caution">
    <text evidence="6">The sequence shown here is derived from an EMBL/GenBank/DDBJ whole genome shotgun (WGS) entry which is preliminary data.</text>
</comment>
<dbReference type="RefSeq" id="WP_057738675.1">
    <property type="nucleotide sequence ID" value="NZ_AZEG01000045.1"/>
</dbReference>
<dbReference type="AlphaFoldDB" id="A0A0R1PVY2"/>
<feature type="domain" description="D-isomer specific 2-hydroxyacid dehydrogenase NAD-binding" evidence="5">
    <location>
        <begin position="126"/>
        <end position="272"/>
    </location>
</feature>
<dbReference type="GO" id="GO:0030267">
    <property type="term" value="F:glyoxylate reductase (NADPH) activity"/>
    <property type="evidence" value="ECO:0007669"/>
    <property type="project" value="TreeGrafter"/>
</dbReference>
<evidence type="ECO:0000256" key="1">
    <source>
        <dbReference type="ARBA" id="ARBA00005854"/>
    </source>
</evidence>
<dbReference type="Proteomes" id="UP000051155">
    <property type="component" value="Unassembled WGS sequence"/>
</dbReference>